<dbReference type="InterPro" id="IPR011006">
    <property type="entry name" value="CheY-like_superfamily"/>
</dbReference>
<evidence type="ECO:0000259" key="4">
    <source>
        <dbReference type="PROSITE" id="PS50110"/>
    </source>
</evidence>
<comment type="caution">
    <text evidence="5">The sequence shown here is derived from an EMBL/GenBank/DDBJ whole genome shotgun (WGS) entry which is preliminary data.</text>
</comment>
<reference evidence="5" key="1">
    <citation type="submission" date="2019-02" db="EMBL/GenBank/DDBJ databases">
        <authorList>
            <person name="Li S.-H."/>
        </authorList>
    </citation>
    <scope>NUCLEOTIDE SEQUENCE</scope>
    <source>
        <strain evidence="5">IMCC8485</strain>
    </source>
</reference>
<evidence type="ECO:0000256" key="2">
    <source>
        <dbReference type="ARBA" id="ARBA00023012"/>
    </source>
</evidence>
<dbReference type="SUPFAM" id="SSF52172">
    <property type="entry name" value="CheY-like"/>
    <property type="match status" value="1"/>
</dbReference>
<feature type="domain" description="Response regulatory" evidence="4">
    <location>
        <begin position="1"/>
        <end position="95"/>
    </location>
</feature>
<dbReference type="SMART" id="SM00448">
    <property type="entry name" value="REC"/>
    <property type="match status" value="1"/>
</dbReference>
<evidence type="ECO:0000256" key="1">
    <source>
        <dbReference type="ARBA" id="ARBA00022553"/>
    </source>
</evidence>
<dbReference type="CDD" id="cd17546">
    <property type="entry name" value="REC_hyHK_CKI1_RcsC-like"/>
    <property type="match status" value="1"/>
</dbReference>
<accession>A0ABT3T0X8</accession>
<dbReference type="PROSITE" id="PS50110">
    <property type="entry name" value="RESPONSE_REGULATORY"/>
    <property type="match status" value="1"/>
</dbReference>
<evidence type="ECO:0000313" key="5">
    <source>
        <dbReference type="EMBL" id="MCX2975164.1"/>
    </source>
</evidence>
<evidence type="ECO:0000313" key="6">
    <source>
        <dbReference type="Proteomes" id="UP001143307"/>
    </source>
</evidence>
<feature type="modified residue" description="4-aspartylphosphate" evidence="3">
    <location>
        <position position="29"/>
    </location>
</feature>
<dbReference type="Pfam" id="PF00072">
    <property type="entry name" value="Response_reg"/>
    <property type="match status" value="1"/>
</dbReference>
<gene>
    <name evidence="5" type="ORF">EYC87_16390</name>
</gene>
<dbReference type="EMBL" id="SHNP01000006">
    <property type="protein sequence ID" value="MCX2975164.1"/>
    <property type="molecule type" value="Genomic_DNA"/>
</dbReference>
<name>A0ABT3T0X8_9GAMM</name>
<dbReference type="Proteomes" id="UP001143307">
    <property type="component" value="Unassembled WGS sequence"/>
</dbReference>
<evidence type="ECO:0000256" key="3">
    <source>
        <dbReference type="PROSITE-ProRule" id="PRU00169"/>
    </source>
</evidence>
<dbReference type="PANTHER" id="PTHR45339">
    <property type="entry name" value="HYBRID SIGNAL TRANSDUCTION HISTIDINE KINASE J"/>
    <property type="match status" value="1"/>
</dbReference>
<dbReference type="InterPro" id="IPR001789">
    <property type="entry name" value="Sig_transdc_resp-reg_receiver"/>
</dbReference>
<dbReference type="Gene3D" id="3.40.50.2300">
    <property type="match status" value="1"/>
</dbReference>
<keyword evidence="6" id="KW-1185">Reference proteome</keyword>
<proteinExistence type="predicted"/>
<organism evidence="5 6">
    <name type="scientific">Candidatus Seongchinamella marina</name>
    <dbReference type="NCBI Taxonomy" id="2518990"/>
    <lineage>
        <taxon>Bacteria</taxon>
        <taxon>Pseudomonadati</taxon>
        <taxon>Pseudomonadota</taxon>
        <taxon>Gammaproteobacteria</taxon>
        <taxon>Cellvibrionales</taxon>
        <taxon>Halieaceae</taxon>
        <taxon>Seongchinamella</taxon>
    </lineage>
</organism>
<protein>
    <submittedName>
        <fullName evidence="5">Response regulator</fullName>
    </submittedName>
</protein>
<dbReference type="RefSeq" id="WP_279253821.1">
    <property type="nucleotide sequence ID" value="NZ_SHNP01000006.1"/>
</dbReference>
<dbReference type="PANTHER" id="PTHR45339:SF1">
    <property type="entry name" value="HYBRID SIGNAL TRANSDUCTION HISTIDINE KINASE J"/>
    <property type="match status" value="1"/>
</dbReference>
<sequence length="106" mass="11630">MGYTADMVADGREAVDASRAGYYDLIFMDIRMPNMNGKEATHKIRQAAIRQPTIVALTANAFDADKPQDLSAGMYGFITKLISLERLVNAFKSVDNSAADLQRIAD</sequence>
<keyword evidence="1 3" id="KW-0597">Phosphoprotein</keyword>
<keyword evidence="2" id="KW-0902">Two-component regulatory system</keyword>